<evidence type="ECO:0000259" key="4">
    <source>
        <dbReference type="PROSITE" id="PS50089"/>
    </source>
</evidence>
<dbReference type="EMBL" id="JADBJN010000001">
    <property type="protein sequence ID" value="KAG5684470.1"/>
    <property type="molecule type" value="Genomic_DNA"/>
</dbReference>
<evidence type="ECO:0000313" key="6">
    <source>
        <dbReference type="Proteomes" id="UP001107558"/>
    </source>
</evidence>
<keyword evidence="2" id="KW-0862">Zinc</keyword>
<keyword evidence="1 3" id="KW-0863">Zinc-finger</keyword>
<evidence type="ECO:0000256" key="1">
    <source>
        <dbReference type="ARBA" id="ARBA00022771"/>
    </source>
</evidence>
<dbReference type="AlphaFoldDB" id="A0A9J6CS61"/>
<accession>A0A9J6CS61</accession>
<protein>
    <recommendedName>
        <fullName evidence="4">RING-type domain-containing protein</fullName>
    </recommendedName>
</protein>
<keyword evidence="1 3" id="KW-0479">Metal-binding</keyword>
<organism evidence="5 6">
    <name type="scientific">Polypedilum vanderplanki</name>
    <name type="common">Sleeping chironomid midge</name>
    <dbReference type="NCBI Taxonomy" id="319348"/>
    <lineage>
        <taxon>Eukaryota</taxon>
        <taxon>Metazoa</taxon>
        <taxon>Ecdysozoa</taxon>
        <taxon>Arthropoda</taxon>
        <taxon>Hexapoda</taxon>
        <taxon>Insecta</taxon>
        <taxon>Pterygota</taxon>
        <taxon>Neoptera</taxon>
        <taxon>Endopterygota</taxon>
        <taxon>Diptera</taxon>
        <taxon>Nematocera</taxon>
        <taxon>Chironomoidea</taxon>
        <taxon>Chironomidae</taxon>
        <taxon>Chironominae</taxon>
        <taxon>Polypedilum</taxon>
        <taxon>Polypedilum</taxon>
    </lineage>
</organism>
<dbReference type="PANTHER" id="PTHR47160:SF8">
    <property type="entry name" value="MULE TRANSPOSASE DOMAIN-CONTAINING PROTEIN"/>
    <property type="match status" value="1"/>
</dbReference>
<dbReference type="InterPro" id="IPR018289">
    <property type="entry name" value="MULE_transposase_dom"/>
</dbReference>
<feature type="domain" description="RING-type" evidence="4">
    <location>
        <begin position="437"/>
        <end position="478"/>
    </location>
</feature>
<dbReference type="Proteomes" id="UP001107558">
    <property type="component" value="Chromosome 1"/>
</dbReference>
<name>A0A9J6CS61_POLVA</name>
<comment type="caution">
    <text evidence="5">The sequence shown here is derived from an EMBL/GenBank/DDBJ whole genome shotgun (WGS) entry which is preliminary data.</text>
</comment>
<sequence length="489" mass="57724">MEVQNIIGKNNSKIYYIPSINQIFLLKEKKKNGIMYLKCFFKACKSSGKIIDNKFHEMKNEHNHLQNEVDEELSYCDFLKDIKENNKIQNAKSAFDNAFVKYGDKILDKCITYPSLRSTINRHRSKNISRSPKSVEDLKNLLINEDVIHNHCMYNNEIFINWIKPSSEKSGFNFVCFSPSYVDKIGRENVKAFADATYKISHSMFEQFFTIHFQVSDYAFACLFVFMERRTVDSYKDVFNYLKENGFSFNTIMLDFEQAIKSAIRLVFPSCKILGCQFHYSQCLLRQMQKLKLDIDYGLIRKMSSLALLPLDLIRLTYNQLKEKYKNRNNKLFFDYYEHQWIKKIKPENFCVFEEDDMTNNKCEAFHSYLKNKASNDINLTPNTNFFKVLFVETFYDYKYENQVKVSSLLYNESDIELEEDEESDQTYVEIESIGSCFVCKEVSKIVGMFPSCHHFILCHNCTNELLNRNQTQCVYCRSENNTIITPLN</sequence>
<dbReference type="Pfam" id="PF10551">
    <property type="entry name" value="MULE"/>
    <property type="match status" value="1"/>
</dbReference>
<dbReference type="PROSITE" id="PS50089">
    <property type="entry name" value="ZF_RING_2"/>
    <property type="match status" value="1"/>
</dbReference>
<proteinExistence type="predicted"/>
<evidence type="ECO:0000256" key="2">
    <source>
        <dbReference type="ARBA" id="ARBA00022833"/>
    </source>
</evidence>
<reference evidence="5" key="1">
    <citation type="submission" date="2021-03" db="EMBL/GenBank/DDBJ databases">
        <title>Chromosome level genome of the anhydrobiotic midge Polypedilum vanderplanki.</title>
        <authorList>
            <person name="Yoshida Y."/>
            <person name="Kikawada T."/>
            <person name="Gusev O."/>
        </authorList>
    </citation>
    <scope>NUCLEOTIDE SEQUENCE</scope>
    <source>
        <strain evidence="5">NIAS01</strain>
        <tissue evidence="5">Whole body or cell culture</tissue>
    </source>
</reference>
<dbReference type="GO" id="GO:0008270">
    <property type="term" value="F:zinc ion binding"/>
    <property type="evidence" value="ECO:0007669"/>
    <property type="project" value="UniProtKB-KW"/>
</dbReference>
<gene>
    <name evidence="5" type="ORF">PVAND_013704</name>
</gene>
<dbReference type="Pfam" id="PF13920">
    <property type="entry name" value="zf-C3HC4_3"/>
    <property type="match status" value="1"/>
</dbReference>
<dbReference type="InterPro" id="IPR013083">
    <property type="entry name" value="Znf_RING/FYVE/PHD"/>
</dbReference>
<keyword evidence="6" id="KW-1185">Reference proteome</keyword>
<evidence type="ECO:0000256" key="3">
    <source>
        <dbReference type="PROSITE-ProRule" id="PRU00175"/>
    </source>
</evidence>
<dbReference type="Gene3D" id="3.30.40.10">
    <property type="entry name" value="Zinc/RING finger domain, C3HC4 (zinc finger)"/>
    <property type="match status" value="1"/>
</dbReference>
<dbReference type="OrthoDB" id="1711136at2759"/>
<dbReference type="PANTHER" id="PTHR47160">
    <property type="entry name" value="PUTATIVE-RELATED"/>
    <property type="match status" value="1"/>
</dbReference>
<dbReference type="InterPro" id="IPR001841">
    <property type="entry name" value="Znf_RING"/>
</dbReference>
<evidence type="ECO:0000313" key="5">
    <source>
        <dbReference type="EMBL" id="KAG5684470.1"/>
    </source>
</evidence>